<proteinExistence type="predicted"/>
<reference evidence="1 2" key="1">
    <citation type="submission" date="2023-07" db="EMBL/GenBank/DDBJ databases">
        <title>Closed genoem sequence of Methanosarcinaceae archaeon Ac7.</title>
        <authorList>
            <person name="Poehlein A."/>
            <person name="Protasov E."/>
            <person name="Platt K."/>
            <person name="Reeh H."/>
            <person name="Daniel R."/>
            <person name="Brune A."/>
        </authorList>
    </citation>
    <scope>NUCLEOTIDE SEQUENCE [LARGE SCALE GENOMIC DNA]</scope>
    <source>
        <strain evidence="1 2">Ac7</strain>
    </source>
</reference>
<keyword evidence="2" id="KW-1185">Reference proteome</keyword>
<evidence type="ECO:0000313" key="1">
    <source>
        <dbReference type="EMBL" id="WNY24739.1"/>
    </source>
</evidence>
<protein>
    <submittedName>
        <fullName evidence="1">Uncharacterized protein</fullName>
    </submittedName>
</protein>
<evidence type="ECO:0000313" key="2">
    <source>
        <dbReference type="Proteomes" id="UP001303587"/>
    </source>
</evidence>
<dbReference type="AlphaFoldDB" id="A0AA96ZTQ7"/>
<name>A0AA96ZTQ7_9EURY</name>
<sequence>MKLKIIIIAILILTLIPITGCLSLNLSENKIESDNSSDEIHINYPVKETLQYTYSKPTVEFHTN</sequence>
<dbReference type="Proteomes" id="UP001303587">
    <property type="component" value="Chromosome"/>
</dbReference>
<accession>A0AA96ZTQ7</accession>
<gene>
    <name evidence="1" type="ORF">MsAc7_02630</name>
</gene>
<organism evidence="1 2">
    <name type="scientific">Methanolapillus millepedarum</name>
    <dbReference type="NCBI Taxonomy" id="3028296"/>
    <lineage>
        <taxon>Archaea</taxon>
        <taxon>Methanobacteriati</taxon>
        <taxon>Methanobacteriota</taxon>
        <taxon>Stenosarchaea group</taxon>
        <taxon>Methanomicrobia</taxon>
        <taxon>Methanosarcinales</taxon>
        <taxon>Methanosarcinaceae</taxon>
        <taxon>Methanolapillus</taxon>
    </lineage>
</organism>
<dbReference type="EMBL" id="CP131060">
    <property type="protein sequence ID" value="WNY24739.1"/>
    <property type="molecule type" value="Genomic_DNA"/>
</dbReference>